<feature type="signal peptide" evidence="1">
    <location>
        <begin position="1"/>
        <end position="29"/>
    </location>
</feature>
<protein>
    <submittedName>
        <fullName evidence="3">DUF305 domain-containing protein</fullName>
    </submittedName>
</protein>
<dbReference type="PANTHER" id="PTHR36933">
    <property type="entry name" value="SLL0788 PROTEIN"/>
    <property type="match status" value="1"/>
</dbReference>
<sequence length="191" mass="19872">MRARLPLAATALALAAVLSGCSSHSSDMAGGTAAIVAGQQGDIAFAQLMIPHHEQAVEMADLALERETSPEVKALAEQIKGAQDPEIEQMTAWLAAWGAPTQMPGVEHSGDHAGMPGMMSDDDMSALADAQGAAFDEKWLTLMIAHHEGALTMAQQVLGTTTDAEVRTLAEAVVAGQKAEITEMTALLARA</sequence>
<evidence type="ECO:0000259" key="2">
    <source>
        <dbReference type="Pfam" id="PF03713"/>
    </source>
</evidence>
<feature type="domain" description="DUF305" evidence="2">
    <location>
        <begin position="42"/>
        <end position="188"/>
    </location>
</feature>
<evidence type="ECO:0000256" key="1">
    <source>
        <dbReference type="SAM" id="SignalP"/>
    </source>
</evidence>
<proteinExistence type="predicted"/>
<organism evidence="3 4">
    <name type="scientific">Longivirga aurantiaca</name>
    <dbReference type="NCBI Taxonomy" id="1837743"/>
    <lineage>
        <taxon>Bacteria</taxon>
        <taxon>Bacillati</taxon>
        <taxon>Actinomycetota</taxon>
        <taxon>Actinomycetes</taxon>
        <taxon>Sporichthyales</taxon>
        <taxon>Sporichthyaceae</taxon>
        <taxon>Longivirga</taxon>
    </lineage>
</organism>
<keyword evidence="1" id="KW-0732">Signal</keyword>
<dbReference type="Proteomes" id="UP001596138">
    <property type="component" value="Unassembled WGS sequence"/>
</dbReference>
<evidence type="ECO:0000313" key="3">
    <source>
        <dbReference type="EMBL" id="MFC6238095.1"/>
    </source>
</evidence>
<dbReference type="Pfam" id="PF03713">
    <property type="entry name" value="DUF305"/>
    <property type="match status" value="1"/>
</dbReference>
<evidence type="ECO:0000313" key="4">
    <source>
        <dbReference type="Proteomes" id="UP001596138"/>
    </source>
</evidence>
<keyword evidence="4" id="KW-1185">Reference proteome</keyword>
<dbReference type="InterPro" id="IPR012347">
    <property type="entry name" value="Ferritin-like"/>
</dbReference>
<gene>
    <name evidence="3" type="ORF">ACFQGU_09405</name>
</gene>
<comment type="caution">
    <text evidence="3">The sequence shown here is derived from an EMBL/GenBank/DDBJ whole genome shotgun (WGS) entry which is preliminary data.</text>
</comment>
<reference evidence="4" key="1">
    <citation type="journal article" date="2019" name="Int. J. Syst. Evol. Microbiol.">
        <title>The Global Catalogue of Microorganisms (GCM) 10K type strain sequencing project: providing services to taxonomists for standard genome sequencing and annotation.</title>
        <authorList>
            <consortium name="The Broad Institute Genomics Platform"/>
            <consortium name="The Broad Institute Genome Sequencing Center for Infectious Disease"/>
            <person name="Wu L."/>
            <person name="Ma J."/>
        </authorList>
    </citation>
    <scope>NUCLEOTIDE SEQUENCE [LARGE SCALE GENOMIC DNA]</scope>
    <source>
        <strain evidence="4">CGMCC 4.7317</strain>
    </source>
</reference>
<dbReference type="PANTHER" id="PTHR36933:SF1">
    <property type="entry name" value="SLL0788 PROTEIN"/>
    <property type="match status" value="1"/>
</dbReference>
<dbReference type="PROSITE" id="PS51257">
    <property type="entry name" value="PROKAR_LIPOPROTEIN"/>
    <property type="match status" value="1"/>
</dbReference>
<dbReference type="Gene3D" id="1.20.1260.10">
    <property type="match status" value="1"/>
</dbReference>
<dbReference type="EMBL" id="JBHSTI010000008">
    <property type="protein sequence ID" value="MFC6238095.1"/>
    <property type="molecule type" value="Genomic_DNA"/>
</dbReference>
<feature type="chain" id="PRO_5045221108" evidence="1">
    <location>
        <begin position="30"/>
        <end position="191"/>
    </location>
</feature>
<accession>A0ABW1T1U3</accession>
<name>A0ABW1T1U3_9ACTN</name>
<dbReference type="RefSeq" id="WP_386765998.1">
    <property type="nucleotide sequence ID" value="NZ_JBHSTI010000008.1"/>
</dbReference>
<dbReference type="InterPro" id="IPR005183">
    <property type="entry name" value="DUF305_CopM-like"/>
</dbReference>